<comment type="caution">
    <text evidence="11">The sequence shown here is derived from an EMBL/GenBank/DDBJ whole genome shotgun (WGS) entry which is preliminary data.</text>
</comment>
<dbReference type="PROSITE" id="PS50972">
    <property type="entry name" value="PTERIN_BINDING"/>
    <property type="match status" value="1"/>
</dbReference>
<evidence type="ECO:0000256" key="5">
    <source>
        <dbReference type="ARBA" id="ARBA00022679"/>
    </source>
</evidence>
<dbReference type="PANTHER" id="PTHR20941:SF1">
    <property type="entry name" value="FOLIC ACID SYNTHESIS PROTEIN FOL1"/>
    <property type="match status" value="1"/>
</dbReference>
<evidence type="ECO:0000256" key="7">
    <source>
        <dbReference type="ARBA" id="ARBA00022842"/>
    </source>
</evidence>
<dbReference type="Pfam" id="PF00809">
    <property type="entry name" value="Pterin_bind"/>
    <property type="match status" value="1"/>
</dbReference>
<dbReference type="NCBIfam" id="TIGR01496">
    <property type="entry name" value="DHPS"/>
    <property type="match status" value="1"/>
</dbReference>
<evidence type="ECO:0000256" key="9">
    <source>
        <dbReference type="RuleBase" id="RU361205"/>
    </source>
</evidence>
<dbReference type="CDD" id="cd00739">
    <property type="entry name" value="DHPS"/>
    <property type="match status" value="1"/>
</dbReference>
<dbReference type="Proteomes" id="UP001148313">
    <property type="component" value="Unassembled WGS sequence"/>
</dbReference>
<evidence type="ECO:0000256" key="6">
    <source>
        <dbReference type="ARBA" id="ARBA00022723"/>
    </source>
</evidence>
<evidence type="ECO:0000313" key="11">
    <source>
        <dbReference type="EMBL" id="MDA4848257.1"/>
    </source>
</evidence>
<evidence type="ECO:0000256" key="8">
    <source>
        <dbReference type="ARBA" id="ARBA00022909"/>
    </source>
</evidence>
<comment type="function">
    <text evidence="9">Catalyzes the condensation of para-aminobenzoate (pABA) with 6-hydroxymethyl-7,8-dihydropterin diphosphate (DHPt-PP) to form 7,8-dihydropteroate (H2Pte), the immediate precursor of folate derivatives.</text>
</comment>
<keyword evidence="7 9" id="KW-0460">Magnesium</keyword>
<evidence type="ECO:0000256" key="1">
    <source>
        <dbReference type="ARBA" id="ARBA00000012"/>
    </source>
</evidence>
<comment type="catalytic activity">
    <reaction evidence="1">
        <text>(7,8-dihydropterin-6-yl)methyl diphosphate + 4-aminobenzoate = 7,8-dihydropteroate + diphosphate</text>
        <dbReference type="Rhea" id="RHEA:19949"/>
        <dbReference type="ChEBI" id="CHEBI:17836"/>
        <dbReference type="ChEBI" id="CHEBI:17839"/>
        <dbReference type="ChEBI" id="CHEBI:33019"/>
        <dbReference type="ChEBI" id="CHEBI:72950"/>
        <dbReference type="EC" id="2.5.1.15"/>
    </reaction>
</comment>
<comment type="pathway">
    <text evidence="3 9">Cofactor biosynthesis; tetrahydrofolate biosynthesis; 7,8-dihydrofolate from 2-amino-4-hydroxy-6-hydroxymethyl-7,8-dihydropteridine diphosphate and 4-aminobenzoate: step 1/2.</text>
</comment>
<gene>
    <name evidence="11" type="primary">folP</name>
    <name evidence="11" type="ORF">OOZ53_23065</name>
</gene>
<keyword evidence="6 9" id="KW-0479">Metal-binding</keyword>
<comment type="cofactor">
    <cofactor evidence="2 9">
        <name>Mg(2+)</name>
        <dbReference type="ChEBI" id="CHEBI:18420"/>
    </cofactor>
</comment>
<dbReference type="EC" id="2.5.1.15" evidence="4 9"/>
<keyword evidence="12" id="KW-1185">Reference proteome</keyword>
<dbReference type="InterPro" id="IPR011005">
    <property type="entry name" value="Dihydropteroate_synth-like_sf"/>
</dbReference>
<dbReference type="PROSITE" id="PS00793">
    <property type="entry name" value="DHPS_2"/>
    <property type="match status" value="1"/>
</dbReference>
<evidence type="ECO:0000313" key="12">
    <source>
        <dbReference type="Proteomes" id="UP001148313"/>
    </source>
</evidence>
<dbReference type="Gene3D" id="3.20.20.20">
    <property type="entry name" value="Dihydropteroate synthase-like"/>
    <property type="match status" value="1"/>
</dbReference>
<evidence type="ECO:0000256" key="4">
    <source>
        <dbReference type="ARBA" id="ARBA00012458"/>
    </source>
</evidence>
<evidence type="ECO:0000256" key="2">
    <source>
        <dbReference type="ARBA" id="ARBA00001946"/>
    </source>
</evidence>
<comment type="similarity">
    <text evidence="9">Belongs to the DHPS family.</text>
</comment>
<keyword evidence="5 9" id="KW-0808">Transferase</keyword>
<evidence type="ECO:0000256" key="3">
    <source>
        <dbReference type="ARBA" id="ARBA00004763"/>
    </source>
</evidence>
<dbReference type="EMBL" id="JAPJZH010000020">
    <property type="protein sequence ID" value="MDA4848257.1"/>
    <property type="molecule type" value="Genomic_DNA"/>
</dbReference>
<organism evidence="11 12">
    <name type="scientific">Hoeflea poritis</name>
    <dbReference type="NCBI Taxonomy" id="2993659"/>
    <lineage>
        <taxon>Bacteria</taxon>
        <taxon>Pseudomonadati</taxon>
        <taxon>Pseudomonadota</taxon>
        <taxon>Alphaproteobacteria</taxon>
        <taxon>Hyphomicrobiales</taxon>
        <taxon>Rhizobiaceae</taxon>
        <taxon>Hoeflea</taxon>
    </lineage>
</organism>
<dbReference type="SUPFAM" id="SSF51717">
    <property type="entry name" value="Dihydropteroate synthetase-like"/>
    <property type="match status" value="1"/>
</dbReference>
<dbReference type="PROSITE" id="PS00792">
    <property type="entry name" value="DHPS_1"/>
    <property type="match status" value="1"/>
</dbReference>
<reference evidence="11" key="1">
    <citation type="submission" date="2022-11" db="EMBL/GenBank/DDBJ databases">
        <title>Hoeflea poritis sp. nov., isolated from scleractinian coral Porites lutea.</title>
        <authorList>
            <person name="Zhang G."/>
            <person name="Wei Q."/>
            <person name="Cai L."/>
        </authorList>
    </citation>
    <scope>NUCLEOTIDE SEQUENCE</scope>
    <source>
        <strain evidence="11">E7-10</strain>
    </source>
</reference>
<sequence>MTKVAAQLSISHPGFSTRAWRLAHGRSLVLGPRGHLKGIVNVTPDSFSDGGRFDDLEAAVKAAEAMVAEGASIIDIGGESTRPGADPVDAETEQARVLPVIAALAQRTDAVISVDTYRAETARRAVEAGAHVINDVWGLQRDPDMARTAAALGAGLCIMHTGRDRQKAEDVVEDQYLFLGRSLELARDAGVPDDAIVLDPGFGFAKDADENIELMARFAELHALGYPLVAGTSRKRFIGAVSGRDMDRRDIATASTTAMLRLEGAAIFRVHDVAANRDALAMADAVVARRLEGTAR</sequence>
<evidence type="ECO:0000259" key="10">
    <source>
        <dbReference type="PROSITE" id="PS50972"/>
    </source>
</evidence>
<dbReference type="InterPro" id="IPR000489">
    <property type="entry name" value="Pterin-binding_dom"/>
</dbReference>
<feature type="domain" description="Pterin-binding" evidence="10">
    <location>
        <begin position="34"/>
        <end position="281"/>
    </location>
</feature>
<keyword evidence="8 9" id="KW-0289">Folate biosynthesis</keyword>
<dbReference type="PANTHER" id="PTHR20941">
    <property type="entry name" value="FOLATE SYNTHESIS PROTEINS"/>
    <property type="match status" value="1"/>
</dbReference>
<dbReference type="InterPro" id="IPR045031">
    <property type="entry name" value="DHP_synth-like"/>
</dbReference>
<name>A0ABT4VW48_9HYPH</name>
<proteinExistence type="inferred from homology"/>
<protein>
    <recommendedName>
        <fullName evidence="4 9">Dihydropteroate synthase</fullName>
        <shortName evidence="9">DHPS</shortName>
        <ecNumber evidence="4 9">2.5.1.15</ecNumber>
    </recommendedName>
    <alternativeName>
        <fullName evidence="9">Dihydropteroate pyrophosphorylase</fullName>
    </alternativeName>
</protein>
<dbReference type="GO" id="GO:0004156">
    <property type="term" value="F:dihydropteroate synthase activity"/>
    <property type="evidence" value="ECO:0007669"/>
    <property type="project" value="UniProtKB-EC"/>
</dbReference>
<dbReference type="InterPro" id="IPR006390">
    <property type="entry name" value="DHP_synth_dom"/>
</dbReference>
<accession>A0ABT4VW48</accession>